<dbReference type="STRING" id="1641165.XM38_15710"/>
<dbReference type="OrthoDB" id="579426at2"/>
<proteinExistence type="predicted"/>
<evidence type="ECO:0000313" key="2">
    <source>
        <dbReference type="Proteomes" id="UP000191901"/>
    </source>
</evidence>
<name>A0A1Z3HG96_9CYAN</name>
<organism evidence="1 2">
    <name type="scientific">Halomicronema hongdechloris C2206</name>
    <dbReference type="NCBI Taxonomy" id="1641165"/>
    <lineage>
        <taxon>Bacteria</taxon>
        <taxon>Bacillati</taxon>
        <taxon>Cyanobacteriota</taxon>
        <taxon>Cyanophyceae</taxon>
        <taxon>Nodosilineales</taxon>
        <taxon>Nodosilineaceae</taxon>
        <taxon>Halomicronema</taxon>
    </lineage>
</organism>
<keyword evidence="2" id="KW-1185">Reference proteome</keyword>
<accession>A0A1Z3HG96</accession>
<dbReference type="Proteomes" id="UP000191901">
    <property type="component" value="Chromosome"/>
</dbReference>
<dbReference type="AlphaFoldDB" id="A0A1Z3HG96"/>
<evidence type="ECO:0000313" key="1">
    <source>
        <dbReference type="EMBL" id="ASC69323.1"/>
    </source>
</evidence>
<dbReference type="RefSeq" id="WP_080810781.1">
    <property type="nucleotide sequence ID" value="NZ_CP021983.2"/>
</dbReference>
<gene>
    <name evidence="1" type="ORF">XM38_002500</name>
</gene>
<protein>
    <submittedName>
        <fullName evidence="1">Uncharacterized protein</fullName>
    </submittedName>
</protein>
<dbReference type="EMBL" id="CP021983">
    <property type="protein sequence ID" value="ASC69323.1"/>
    <property type="molecule type" value="Genomic_DNA"/>
</dbReference>
<dbReference type="KEGG" id="hhg:XM38_002500"/>
<sequence length="73" mass="8309">MAIDPYEPELAKRQKAFQIATRQLNSTVQRASSLANNGSELKQSLAMVFEAMEDYRQTGVALADWLQQHQQKQ</sequence>
<reference evidence="1 2" key="1">
    <citation type="journal article" date="2016" name="Biochim. Biophys. Acta">
        <title>Characterization of red-shifted phycobilisomes isolated from the chlorophyll f-containing cyanobacterium Halomicronema hongdechloris.</title>
        <authorList>
            <person name="Li Y."/>
            <person name="Lin Y."/>
            <person name="Garvey C.J."/>
            <person name="Birch D."/>
            <person name="Corkery R.W."/>
            <person name="Loughlin P.C."/>
            <person name="Scheer H."/>
            <person name="Willows R.D."/>
            <person name="Chen M."/>
        </authorList>
    </citation>
    <scope>NUCLEOTIDE SEQUENCE [LARGE SCALE GENOMIC DNA]</scope>
    <source>
        <strain evidence="1 2">C2206</strain>
    </source>
</reference>